<evidence type="ECO:0000256" key="11">
    <source>
        <dbReference type="HAMAP-Rule" id="MF_01331"/>
    </source>
</evidence>
<dbReference type="AlphaFoldDB" id="A0A2S1U6B3"/>
<dbReference type="SUPFAM" id="SSF54843">
    <property type="entry name" value="Ribosomal protein L22"/>
    <property type="match status" value="1"/>
</dbReference>
<sequence>MLKEKKTEKKTEVYALGQHISMSADKARRVIDQIRGRSYEETLLILELMPYRACYPIFKLVYSAAANARYNLTSNEANLVISKAEVNKGTTIKKLKPRARGRSYPIKKPTCHITIVMKDISLDDKYVEIDSLKKPRWKNKHKTLAYRDMYSSEGGGIWDKE</sequence>
<evidence type="ECO:0000313" key="14">
    <source>
        <dbReference type="EMBL" id="AWI70512.1"/>
    </source>
</evidence>
<evidence type="ECO:0000256" key="9">
    <source>
        <dbReference type="ARBA" id="ARBA00023274"/>
    </source>
</evidence>
<dbReference type="InterPro" id="IPR018260">
    <property type="entry name" value="Ribosomal_uL22_CS"/>
</dbReference>
<keyword evidence="6 11" id="KW-0699">rRNA-binding</keyword>
<dbReference type="PANTHER" id="PTHR13501:SF10">
    <property type="entry name" value="LARGE RIBOSOMAL SUBUNIT PROTEIN UL22M"/>
    <property type="match status" value="1"/>
</dbReference>
<name>A0A2S1U6B3_9GENT</name>
<organism evidence="14">
    <name type="scientific">Leuconotis anceps</name>
    <dbReference type="NCBI Taxonomy" id="2066941"/>
    <lineage>
        <taxon>Eukaryota</taxon>
        <taxon>Viridiplantae</taxon>
        <taxon>Streptophyta</taxon>
        <taxon>Embryophyta</taxon>
        <taxon>Tracheophyta</taxon>
        <taxon>Spermatophyta</taxon>
        <taxon>Magnoliopsida</taxon>
        <taxon>eudicotyledons</taxon>
        <taxon>Gunneridae</taxon>
        <taxon>Pentapetalae</taxon>
        <taxon>asterids</taxon>
        <taxon>lamiids</taxon>
        <taxon>Gentianales</taxon>
        <taxon>Apocynaceae</taxon>
        <taxon>Rauvolfioideae</taxon>
        <taxon>Willughbeieae</taxon>
        <taxon>Leuconotidinae</taxon>
        <taxon>Leuconotis</taxon>
    </lineage>
</organism>
<dbReference type="Pfam" id="PF00237">
    <property type="entry name" value="Ribosomal_L22"/>
    <property type="match status" value="1"/>
</dbReference>
<dbReference type="NCBIfam" id="TIGR01044">
    <property type="entry name" value="rplV_bact"/>
    <property type="match status" value="1"/>
</dbReference>
<comment type="similarity">
    <text evidence="3 11 12">Belongs to the universal ribosomal protein uL22 family.</text>
</comment>
<protein>
    <recommendedName>
        <fullName evidence="10 11">Large ribosomal subunit protein uL22c</fullName>
    </recommendedName>
</protein>
<evidence type="ECO:0000256" key="13">
    <source>
        <dbReference type="RuleBase" id="RU004009"/>
    </source>
</evidence>
<accession>A0A2S1U6B3</accession>
<dbReference type="EMBL" id="MG963233">
    <property type="protein sequence ID" value="AWI70512.1"/>
    <property type="molecule type" value="Genomic_DNA"/>
</dbReference>
<dbReference type="PROSITE" id="PS00464">
    <property type="entry name" value="RIBOSOMAL_L22"/>
    <property type="match status" value="1"/>
</dbReference>
<dbReference type="InterPro" id="IPR001063">
    <property type="entry name" value="Ribosomal_uL22"/>
</dbReference>
<dbReference type="GO" id="GO:0009507">
    <property type="term" value="C:chloroplast"/>
    <property type="evidence" value="ECO:0007669"/>
    <property type="project" value="UniProtKB-SubCell"/>
</dbReference>
<evidence type="ECO:0000256" key="3">
    <source>
        <dbReference type="ARBA" id="ARBA00009451"/>
    </source>
</evidence>
<evidence type="ECO:0000256" key="4">
    <source>
        <dbReference type="ARBA" id="ARBA00011838"/>
    </source>
</evidence>
<dbReference type="GO" id="GO:0015934">
    <property type="term" value="C:large ribosomal subunit"/>
    <property type="evidence" value="ECO:0007669"/>
    <property type="project" value="InterPro"/>
</dbReference>
<dbReference type="CDD" id="cd00336">
    <property type="entry name" value="Ribosomal_L22"/>
    <property type="match status" value="1"/>
</dbReference>
<reference evidence="14" key="1">
    <citation type="journal article" date="2018" name="Am. J. Bot.">
        <title>Evolution on the backbone: Apocynaceae phylogenomics and new perspectives on growth forms, flowers, and fruits.</title>
        <authorList>
            <person name="Fishbein M."/>
            <person name="Livshultz T."/>
            <person name="Straub S.C.K."/>
            <person name="Simoes A.O."/>
            <person name="Boutte J."/>
            <person name="McDonnell A."/>
            <person name="Foote A."/>
        </authorList>
    </citation>
    <scope>NUCLEOTIDE SEQUENCE</scope>
</reference>
<keyword evidence="8 11" id="KW-0689">Ribosomal protein</keyword>
<keyword evidence="5 14" id="KW-0934">Plastid</keyword>
<dbReference type="HAMAP" id="MF_01331_B">
    <property type="entry name" value="Ribosomal_uL22_B"/>
    <property type="match status" value="1"/>
</dbReference>
<dbReference type="Gene3D" id="3.90.470.10">
    <property type="entry name" value="Ribosomal protein L22/L17"/>
    <property type="match status" value="1"/>
</dbReference>
<dbReference type="GO" id="GO:0003735">
    <property type="term" value="F:structural constituent of ribosome"/>
    <property type="evidence" value="ECO:0007669"/>
    <property type="project" value="InterPro"/>
</dbReference>
<dbReference type="InterPro" id="IPR047867">
    <property type="entry name" value="Ribosomal_uL22_bac/org-type"/>
</dbReference>
<evidence type="ECO:0000256" key="5">
    <source>
        <dbReference type="ARBA" id="ARBA00022640"/>
    </source>
</evidence>
<dbReference type="InterPro" id="IPR005727">
    <property type="entry name" value="Ribosomal_uL22_bac/chlpt-type"/>
</dbReference>
<geneLocation type="chloroplast" evidence="14"/>
<keyword evidence="14" id="KW-0150">Chloroplast</keyword>
<gene>
    <name evidence="11 14" type="primary">rpl22</name>
</gene>
<evidence type="ECO:0000256" key="6">
    <source>
        <dbReference type="ARBA" id="ARBA00022730"/>
    </source>
</evidence>
<dbReference type="PANTHER" id="PTHR13501">
    <property type="entry name" value="CHLOROPLAST 50S RIBOSOMAL PROTEIN L22-RELATED"/>
    <property type="match status" value="1"/>
</dbReference>
<keyword evidence="9 11" id="KW-0687">Ribonucleoprotein</keyword>
<dbReference type="GO" id="GO:0006412">
    <property type="term" value="P:translation"/>
    <property type="evidence" value="ECO:0007669"/>
    <property type="project" value="UniProtKB-UniRule"/>
</dbReference>
<dbReference type="InterPro" id="IPR036394">
    <property type="entry name" value="Ribosomal_uL22_sf"/>
</dbReference>
<comment type="subunit">
    <text evidence="4 11">Part of the 50S ribosomal subunit.</text>
</comment>
<comment type="function">
    <text evidence="2 11 13">This protein binds specifically to 23S rRNA.</text>
</comment>
<comment type="function">
    <text evidence="1 11 13">The globular domain of the protein is located near the polypeptide exit tunnel on the outside of the subunit, while an extended beta-hairpin is found that lines the wall of the exit tunnel in the center of the 70S ribosome.</text>
</comment>
<evidence type="ECO:0000256" key="10">
    <source>
        <dbReference type="ARBA" id="ARBA00035285"/>
    </source>
</evidence>
<dbReference type="GO" id="GO:0019843">
    <property type="term" value="F:rRNA binding"/>
    <property type="evidence" value="ECO:0007669"/>
    <property type="project" value="UniProtKB-UniRule"/>
</dbReference>
<comment type="subcellular location">
    <subcellularLocation>
        <location evidence="11 13">Plastid</location>
        <location evidence="11 13">Chloroplast</location>
    </subcellularLocation>
</comment>
<evidence type="ECO:0000256" key="7">
    <source>
        <dbReference type="ARBA" id="ARBA00022884"/>
    </source>
</evidence>
<proteinExistence type="inferred from homology"/>
<evidence type="ECO:0000256" key="8">
    <source>
        <dbReference type="ARBA" id="ARBA00022980"/>
    </source>
</evidence>
<evidence type="ECO:0000256" key="1">
    <source>
        <dbReference type="ARBA" id="ARBA00003478"/>
    </source>
</evidence>
<evidence type="ECO:0000256" key="2">
    <source>
        <dbReference type="ARBA" id="ARBA00003611"/>
    </source>
</evidence>
<dbReference type="FunFam" id="3.90.470.10:FF:000006">
    <property type="entry name" value="50S ribosomal protein L22, chloroplastic"/>
    <property type="match status" value="1"/>
</dbReference>
<evidence type="ECO:0000256" key="12">
    <source>
        <dbReference type="RuleBase" id="RU004005"/>
    </source>
</evidence>
<keyword evidence="7 11" id="KW-0694">RNA-binding</keyword>